<name>A0A9W6M825_9MICO</name>
<accession>A0A9W6M825</accession>
<organism evidence="1 2">
    <name type="scientific">Microbacterium keratanolyticum</name>
    <dbReference type="NCBI Taxonomy" id="67574"/>
    <lineage>
        <taxon>Bacteria</taxon>
        <taxon>Bacillati</taxon>
        <taxon>Actinomycetota</taxon>
        <taxon>Actinomycetes</taxon>
        <taxon>Micrococcales</taxon>
        <taxon>Microbacteriaceae</taxon>
        <taxon>Microbacterium</taxon>
    </lineage>
</organism>
<reference evidence="1" key="2">
    <citation type="submission" date="2023-01" db="EMBL/GenBank/DDBJ databases">
        <authorList>
            <person name="Sun Q."/>
            <person name="Evtushenko L."/>
        </authorList>
    </citation>
    <scope>NUCLEOTIDE SEQUENCE</scope>
    <source>
        <strain evidence="1">VKM Ac-1958</strain>
    </source>
</reference>
<comment type="caution">
    <text evidence="1">The sequence shown here is derived from an EMBL/GenBank/DDBJ whole genome shotgun (WGS) entry which is preliminary data.</text>
</comment>
<keyword evidence="2" id="KW-1185">Reference proteome</keyword>
<protein>
    <submittedName>
        <fullName evidence="1">Uncharacterized protein</fullName>
    </submittedName>
</protein>
<evidence type="ECO:0000313" key="2">
    <source>
        <dbReference type="Proteomes" id="UP001142325"/>
    </source>
</evidence>
<gene>
    <name evidence="1" type="ORF">GCM10017596_03840</name>
</gene>
<dbReference type="AlphaFoldDB" id="A0A9W6M825"/>
<dbReference type="EMBL" id="BSET01000001">
    <property type="protein sequence ID" value="GLK00669.1"/>
    <property type="molecule type" value="Genomic_DNA"/>
</dbReference>
<dbReference type="RefSeq" id="WP_204938370.1">
    <property type="nucleotide sequence ID" value="NZ_BAAAUM010000001.1"/>
</dbReference>
<reference evidence="1" key="1">
    <citation type="journal article" date="2014" name="Int. J. Syst. Evol. Microbiol.">
        <title>Complete genome sequence of Corynebacterium casei LMG S-19264T (=DSM 44701T), isolated from a smear-ripened cheese.</title>
        <authorList>
            <consortium name="US DOE Joint Genome Institute (JGI-PGF)"/>
            <person name="Walter F."/>
            <person name="Albersmeier A."/>
            <person name="Kalinowski J."/>
            <person name="Ruckert C."/>
        </authorList>
    </citation>
    <scope>NUCLEOTIDE SEQUENCE</scope>
    <source>
        <strain evidence="1">VKM Ac-1958</strain>
    </source>
</reference>
<sequence>MFDLLYIALTLALFALAGLLAKGVEQMRPRALSVDPRDRTTEEERA</sequence>
<proteinExistence type="predicted"/>
<evidence type="ECO:0000313" key="1">
    <source>
        <dbReference type="EMBL" id="GLK00669.1"/>
    </source>
</evidence>
<dbReference type="Proteomes" id="UP001142325">
    <property type="component" value="Unassembled WGS sequence"/>
</dbReference>